<evidence type="ECO:0000313" key="2">
    <source>
        <dbReference type="Proteomes" id="UP000241022"/>
    </source>
</evidence>
<dbReference type="RefSeq" id="WP_048106370.1">
    <property type="nucleotide sequence ID" value="NZ_CP007026.1"/>
</dbReference>
<evidence type="ECO:0000313" key="1">
    <source>
        <dbReference type="EMBL" id="PTL87196.1"/>
    </source>
</evidence>
<accession>A0A2R6T9A6</accession>
<dbReference type="AlphaFoldDB" id="A0A2R6T9A6"/>
<dbReference type="GeneID" id="24817265"/>
<organism evidence="1 2">
    <name type="scientific">Candidatus Nitrosopelagicus brevis</name>
    <dbReference type="NCBI Taxonomy" id="1410606"/>
    <lineage>
        <taxon>Archaea</taxon>
        <taxon>Nitrososphaerota</taxon>
    </lineage>
</organism>
<reference evidence="1 2" key="2">
    <citation type="submission" date="2018-04" db="EMBL/GenBank/DDBJ databases">
        <title>Transcriptomics of ammonia oxidizing archaea.</title>
        <authorList>
            <person name="Carini P."/>
        </authorList>
    </citation>
    <scope>NUCLEOTIDE SEQUENCE [LARGE SCALE GENOMIC DNA]</scope>
    <source>
        <strain evidence="1 2">U25</strain>
    </source>
</reference>
<gene>
    <name evidence="1" type="ORF">A7X95_04590</name>
</gene>
<protein>
    <submittedName>
        <fullName evidence="1">Uncharacterized protein</fullName>
    </submittedName>
</protein>
<sequence length="66" mass="7772">MGNEKELFNGNRISLYDYKDEKGNDAVILEYGTTKLYIWDEDFDELIHGINFVRSKASMPRGDFYK</sequence>
<reference evidence="2" key="1">
    <citation type="submission" date="2016-05" db="EMBL/GenBank/DDBJ databases">
        <authorList>
            <person name="Dupont C."/>
            <person name="Santoro A."/>
        </authorList>
    </citation>
    <scope>NUCLEOTIDE SEQUENCE [LARGE SCALE GENOMIC DNA]</scope>
    <source>
        <strain evidence="2">U25</strain>
    </source>
</reference>
<dbReference type="EMBL" id="LXWN01000002">
    <property type="protein sequence ID" value="PTL87196.1"/>
    <property type="molecule type" value="Genomic_DNA"/>
</dbReference>
<keyword evidence="2" id="KW-1185">Reference proteome</keyword>
<proteinExistence type="predicted"/>
<name>A0A2R6T9A6_9ARCH</name>
<dbReference type="Proteomes" id="UP000241022">
    <property type="component" value="Unassembled WGS sequence"/>
</dbReference>
<comment type="caution">
    <text evidence="1">The sequence shown here is derived from an EMBL/GenBank/DDBJ whole genome shotgun (WGS) entry which is preliminary data.</text>
</comment>